<dbReference type="Proteomes" id="UP001345013">
    <property type="component" value="Unassembled WGS sequence"/>
</dbReference>
<evidence type="ECO:0000313" key="4">
    <source>
        <dbReference type="Proteomes" id="UP001345013"/>
    </source>
</evidence>
<name>A0ABR0JYB9_9EURO</name>
<keyword evidence="4" id="KW-1185">Reference proteome</keyword>
<evidence type="ECO:0000256" key="1">
    <source>
        <dbReference type="SAM" id="MobiDB-lite"/>
    </source>
</evidence>
<proteinExistence type="predicted"/>
<feature type="chain" id="PRO_5046032353" evidence="2">
    <location>
        <begin position="23"/>
        <end position="209"/>
    </location>
</feature>
<feature type="compositionally biased region" description="Basic and acidic residues" evidence="1">
    <location>
        <begin position="160"/>
        <end position="169"/>
    </location>
</feature>
<gene>
    <name evidence="3" type="ORF">LTR24_009239</name>
</gene>
<sequence>MKSYILATLAITPLFLTGSVAAEDPPERPNPFGDPWRVQMTRVVTPTNTVTASKREADPNFQLHDKSNRWWQKSSKVPPHENMSKRGEWEDVYNYAVTWAGTETAGQYEATHTGEPSVDFYGMPISKRAEASGGAGGSGQAPGKGDGQAQGAGQSQDKSQQGEKGEGGEGQHSYKGQGRWKGGPGAPAATLDDGPAMGSGMPPKQGEGH</sequence>
<feature type="region of interest" description="Disordered" evidence="1">
    <location>
        <begin position="129"/>
        <end position="209"/>
    </location>
</feature>
<dbReference type="EMBL" id="JAVRRG010000193">
    <property type="protein sequence ID" value="KAK5079479.1"/>
    <property type="molecule type" value="Genomic_DNA"/>
</dbReference>
<evidence type="ECO:0000256" key="2">
    <source>
        <dbReference type="SAM" id="SignalP"/>
    </source>
</evidence>
<protein>
    <submittedName>
        <fullName evidence="3">Uncharacterized protein</fullName>
    </submittedName>
</protein>
<feature type="signal peptide" evidence="2">
    <location>
        <begin position="1"/>
        <end position="22"/>
    </location>
</feature>
<organism evidence="3 4">
    <name type="scientific">Lithohypha guttulata</name>
    <dbReference type="NCBI Taxonomy" id="1690604"/>
    <lineage>
        <taxon>Eukaryota</taxon>
        <taxon>Fungi</taxon>
        <taxon>Dikarya</taxon>
        <taxon>Ascomycota</taxon>
        <taxon>Pezizomycotina</taxon>
        <taxon>Eurotiomycetes</taxon>
        <taxon>Chaetothyriomycetidae</taxon>
        <taxon>Chaetothyriales</taxon>
        <taxon>Trichomeriaceae</taxon>
        <taxon>Lithohypha</taxon>
    </lineage>
</organism>
<feature type="compositionally biased region" description="Gly residues" evidence="1">
    <location>
        <begin position="133"/>
        <end position="150"/>
    </location>
</feature>
<reference evidence="3 4" key="1">
    <citation type="submission" date="2023-08" db="EMBL/GenBank/DDBJ databases">
        <title>Black Yeasts Isolated from many extreme environments.</title>
        <authorList>
            <person name="Coleine C."/>
            <person name="Stajich J.E."/>
            <person name="Selbmann L."/>
        </authorList>
    </citation>
    <scope>NUCLEOTIDE SEQUENCE [LARGE SCALE GENOMIC DNA]</scope>
    <source>
        <strain evidence="3 4">CCFEE 5885</strain>
    </source>
</reference>
<comment type="caution">
    <text evidence="3">The sequence shown here is derived from an EMBL/GenBank/DDBJ whole genome shotgun (WGS) entry which is preliminary data.</text>
</comment>
<evidence type="ECO:0000313" key="3">
    <source>
        <dbReference type="EMBL" id="KAK5079479.1"/>
    </source>
</evidence>
<keyword evidence="2" id="KW-0732">Signal</keyword>
<accession>A0ABR0JYB9</accession>